<reference evidence="2 3" key="1">
    <citation type="submission" date="2018-04" db="EMBL/GenBank/DDBJ databases">
        <title>Bacteria isolated from cave deposits of Manipur.</title>
        <authorList>
            <person name="Sahoo D."/>
            <person name="Sarangthem I."/>
            <person name="Nandeibam J."/>
        </authorList>
    </citation>
    <scope>NUCLEOTIDE SEQUENCE [LARGE SCALE GENOMIC DNA]</scope>
    <source>
        <strain evidence="3">mrc11</strain>
    </source>
</reference>
<proteinExistence type="predicted"/>
<dbReference type="Proteomes" id="UP000249166">
    <property type="component" value="Unassembled WGS sequence"/>
</dbReference>
<comment type="caution">
    <text evidence="2">The sequence shown here is derived from an EMBL/GenBank/DDBJ whole genome shotgun (WGS) entry which is preliminary data.</text>
</comment>
<dbReference type="OrthoDB" id="4940361at2"/>
<gene>
    <name evidence="2" type="ORF">DBZ45_09850</name>
</gene>
<protein>
    <recommendedName>
        <fullName evidence="4">2'-5' RNA ligase family protein</fullName>
    </recommendedName>
</protein>
<sequence>MLRLPRITVEVPVLAVGAKPADYEQLAAYADGLRRPQGLHMTLLHIGILEDFAADVADWTKGATDPAAAAVKTADWLRALPVLEGFSGTAERLVLLGGGRVSGLDVDVPQGVRDFQVSLVQALHELLDDLLVDNPDDFILSSRALGYRYPRWRPHVAVGKPKPQEHSGQGNPENGRSRERRGSWEIRPLTVEFGPSQIRNGQLLPGPGDSTS</sequence>
<dbReference type="AlphaFoldDB" id="A0A328HKI8"/>
<dbReference type="EMBL" id="QLNP01000069">
    <property type="protein sequence ID" value="RAM37513.1"/>
    <property type="molecule type" value="Genomic_DNA"/>
</dbReference>
<dbReference type="RefSeq" id="WP_111903731.1">
    <property type="nucleotide sequence ID" value="NZ_QLNP01000069.1"/>
</dbReference>
<accession>A0A328HKI8</accession>
<feature type="compositionally biased region" description="Basic and acidic residues" evidence="1">
    <location>
        <begin position="175"/>
        <end position="184"/>
    </location>
</feature>
<evidence type="ECO:0000313" key="2">
    <source>
        <dbReference type="EMBL" id="RAM37513.1"/>
    </source>
</evidence>
<feature type="region of interest" description="Disordered" evidence="1">
    <location>
        <begin position="156"/>
        <end position="212"/>
    </location>
</feature>
<evidence type="ECO:0000313" key="3">
    <source>
        <dbReference type="Proteomes" id="UP000249166"/>
    </source>
</evidence>
<evidence type="ECO:0008006" key="4">
    <source>
        <dbReference type="Google" id="ProtNLM"/>
    </source>
</evidence>
<organism evidence="2 3">
    <name type="scientific">Arthrobacter globiformis</name>
    <dbReference type="NCBI Taxonomy" id="1665"/>
    <lineage>
        <taxon>Bacteria</taxon>
        <taxon>Bacillati</taxon>
        <taxon>Actinomycetota</taxon>
        <taxon>Actinomycetes</taxon>
        <taxon>Micrococcales</taxon>
        <taxon>Micrococcaceae</taxon>
        <taxon>Arthrobacter</taxon>
    </lineage>
</organism>
<evidence type="ECO:0000256" key="1">
    <source>
        <dbReference type="SAM" id="MobiDB-lite"/>
    </source>
</evidence>
<name>A0A328HKI8_ARTGO</name>